<name>A0A7X5X7D2_STRMQ</name>
<dbReference type="EMBL" id="JAALLH010000001">
    <property type="protein sequence ID" value="NIY67240.1"/>
    <property type="molecule type" value="Genomic_DNA"/>
</dbReference>
<dbReference type="Proteomes" id="UP000536624">
    <property type="component" value="Unassembled WGS sequence"/>
</dbReference>
<evidence type="ECO:0000256" key="1">
    <source>
        <dbReference type="SAM" id="MobiDB-lite"/>
    </source>
</evidence>
<feature type="region of interest" description="Disordered" evidence="1">
    <location>
        <begin position="62"/>
        <end position="86"/>
    </location>
</feature>
<gene>
    <name evidence="2" type="ORF">SMALB_5292</name>
</gene>
<sequence>MTQCSQVGYISTCKWSQSHGHNGGRCLYVREGGDGEDRPAYRSRTGYSGSRIACPLHRGRFRVRTGHPSRSNQRERSDRSTAGLGDIGLRTWRQRNSGLQGASRTNPAHRSHTEWQIRMCVRLRCRYSGAAYRYLHIGHRTAGRSGVEIGRAARPPPDLPLLSATPP</sequence>
<evidence type="ECO:0000313" key="3">
    <source>
        <dbReference type="Proteomes" id="UP000536624"/>
    </source>
</evidence>
<reference evidence="2 3" key="1">
    <citation type="submission" date="2020-02" db="EMBL/GenBank/DDBJ databases">
        <title>Streptomyces malaysiensis DSM14702 (JHCC583434, PFL_A843) Genome sequencing and assembly.</title>
        <authorList>
            <person name="Samborskyy M."/>
        </authorList>
    </citation>
    <scope>NUCLEOTIDE SEQUENCE [LARGE SCALE GENOMIC DNA]</scope>
    <source>
        <strain evidence="2 3">DSM 14702</strain>
    </source>
</reference>
<comment type="caution">
    <text evidence="2">The sequence shown here is derived from an EMBL/GenBank/DDBJ whole genome shotgun (WGS) entry which is preliminary data.</text>
</comment>
<dbReference type="AlphaFoldDB" id="A0A7X5X7D2"/>
<accession>A0A7X5X7D2</accession>
<protein>
    <submittedName>
        <fullName evidence="2">Uncharacterized protein</fullName>
    </submittedName>
</protein>
<proteinExistence type="predicted"/>
<feature type="compositionally biased region" description="Pro residues" evidence="1">
    <location>
        <begin position="154"/>
        <end position="167"/>
    </location>
</feature>
<evidence type="ECO:0000313" key="2">
    <source>
        <dbReference type="EMBL" id="NIY67240.1"/>
    </source>
</evidence>
<feature type="region of interest" description="Disordered" evidence="1">
    <location>
        <begin position="148"/>
        <end position="167"/>
    </location>
</feature>
<organism evidence="2 3">
    <name type="scientific">Streptomyces malaysiensis</name>
    <dbReference type="NCBI Taxonomy" id="92644"/>
    <lineage>
        <taxon>Bacteria</taxon>
        <taxon>Bacillati</taxon>
        <taxon>Actinomycetota</taxon>
        <taxon>Actinomycetes</taxon>
        <taxon>Kitasatosporales</taxon>
        <taxon>Streptomycetaceae</taxon>
        <taxon>Streptomyces</taxon>
        <taxon>Streptomyces violaceusniger group</taxon>
    </lineage>
</organism>